<comment type="caution">
    <text evidence="1">The sequence shown here is derived from an EMBL/GenBank/DDBJ whole genome shotgun (WGS) entry which is preliminary data.</text>
</comment>
<name>A0ACC2SPW1_9FUNG</name>
<dbReference type="Proteomes" id="UP001165960">
    <property type="component" value="Unassembled WGS sequence"/>
</dbReference>
<evidence type="ECO:0000313" key="2">
    <source>
        <dbReference type="Proteomes" id="UP001165960"/>
    </source>
</evidence>
<proteinExistence type="predicted"/>
<gene>
    <name evidence="1" type="ORF">DSO57_1030295</name>
</gene>
<accession>A0ACC2SPW1</accession>
<reference evidence="1" key="1">
    <citation type="submission" date="2022-04" db="EMBL/GenBank/DDBJ databases">
        <title>Genome of the entomopathogenic fungus Entomophthora muscae.</title>
        <authorList>
            <person name="Elya C."/>
            <person name="Lovett B.R."/>
            <person name="Lee E."/>
            <person name="Macias A.M."/>
            <person name="Hajek A.E."/>
            <person name="De Bivort B.L."/>
            <person name="Kasson M.T."/>
            <person name="De Fine Licht H.H."/>
            <person name="Stajich J.E."/>
        </authorList>
    </citation>
    <scope>NUCLEOTIDE SEQUENCE</scope>
    <source>
        <strain evidence="1">Berkeley</strain>
    </source>
</reference>
<sequence>MYGSWKTVEVVVSISAFEEFKVPDTTTLILTTKAAACLIISMASSSAKNEPNMT</sequence>
<evidence type="ECO:0000313" key="1">
    <source>
        <dbReference type="EMBL" id="KAJ9064464.1"/>
    </source>
</evidence>
<organism evidence="1 2">
    <name type="scientific">Entomophthora muscae</name>
    <dbReference type="NCBI Taxonomy" id="34485"/>
    <lineage>
        <taxon>Eukaryota</taxon>
        <taxon>Fungi</taxon>
        <taxon>Fungi incertae sedis</taxon>
        <taxon>Zoopagomycota</taxon>
        <taxon>Entomophthoromycotina</taxon>
        <taxon>Entomophthoromycetes</taxon>
        <taxon>Entomophthorales</taxon>
        <taxon>Entomophthoraceae</taxon>
        <taxon>Entomophthora</taxon>
    </lineage>
</organism>
<keyword evidence="2" id="KW-1185">Reference proteome</keyword>
<protein>
    <submittedName>
        <fullName evidence="1">Uncharacterized protein</fullName>
    </submittedName>
</protein>
<dbReference type="EMBL" id="QTSX02004467">
    <property type="protein sequence ID" value="KAJ9064464.1"/>
    <property type="molecule type" value="Genomic_DNA"/>
</dbReference>